<gene>
    <name evidence="1" type="ORF">DFP98_101442</name>
</gene>
<protein>
    <submittedName>
        <fullName evidence="1">Uncharacterized protein DUF3936</fullName>
    </submittedName>
</protein>
<name>A0A3D9KUX8_9BACL</name>
<organism evidence="1 2">
    <name type="scientific">Cohnella phaseoli</name>
    <dbReference type="NCBI Taxonomy" id="456490"/>
    <lineage>
        <taxon>Bacteria</taxon>
        <taxon>Bacillati</taxon>
        <taxon>Bacillota</taxon>
        <taxon>Bacilli</taxon>
        <taxon>Bacillales</taxon>
        <taxon>Paenibacillaceae</taxon>
        <taxon>Cohnella</taxon>
    </lineage>
</organism>
<accession>A0A3D9KUX8</accession>
<proteinExistence type="predicted"/>
<dbReference type="AlphaFoldDB" id="A0A3D9KUX8"/>
<keyword evidence="2" id="KW-1185">Reference proteome</keyword>
<dbReference type="Pfam" id="PF13072">
    <property type="entry name" value="MciZ"/>
    <property type="match status" value="1"/>
</dbReference>
<dbReference type="Proteomes" id="UP000256977">
    <property type="component" value="Unassembled WGS sequence"/>
</dbReference>
<evidence type="ECO:0000313" key="2">
    <source>
        <dbReference type="Proteomes" id="UP000256977"/>
    </source>
</evidence>
<dbReference type="InterPro" id="IPR025177">
    <property type="entry name" value="MciZ"/>
</dbReference>
<evidence type="ECO:0000313" key="1">
    <source>
        <dbReference type="EMBL" id="RED89465.1"/>
    </source>
</evidence>
<comment type="caution">
    <text evidence="1">The sequence shown here is derived from an EMBL/GenBank/DDBJ whole genome shotgun (WGS) entry which is preliminary data.</text>
</comment>
<sequence>MLKKYITPQRLQFVGKAWEIRHALRQEQKLRGARTPLVSLLEAQQTMRPDADLPARK</sequence>
<reference evidence="1 2" key="1">
    <citation type="submission" date="2018-07" db="EMBL/GenBank/DDBJ databases">
        <title>Genomic Encyclopedia of Type Strains, Phase III (KMG-III): the genomes of soil and plant-associated and newly described type strains.</title>
        <authorList>
            <person name="Whitman W."/>
        </authorList>
    </citation>
    <scope>NUCLEOTIDE SEQUENCE [LARGE SCALE GENOMIC DNA]</scope>
    <source>
        <strain evidence="1 2">CECT 7287</strain>
    </source>
</reference>
<dbReference type="EMBL" id="QRDZ01000001">
    <property type="protein sequence ID" value="RED89465.1"/>
    <property type="molecule type" value="Genomic_DNA"/>
</dbReference>